<keyword evidence="6 8" id="KW-0732">Signal</keyword>
<dbReference type="SUPFAM" id="SSF81296">
    <property type="entry name" value="E set domains"/>
    <property type="match status" value="1"/>
</dbReference>
<evidence type="ECO:0000259" key="9">
    <source>
        <dbReference type="SMART" id="SM00737"/>
    </source>
</evidence>
<evidence type="ECO:0000256" key="4">
    <source>
        <dbReference type="ARBA" id="ARBA00016056"/>
    </source>
</evidence>
<dbReference type="EMBL" id="JAKIXB020000008">
    <property type="protein sequence ID" value="KAL1606115.1"/>
    <property type="molecule type" value="Genomic_DNA"/>
</dbReference>
<evidence type="ECO:0000256" key="5">
    <source>
        <dbReference type="ARBA" id="ARBA00022448"/>
    </source>
</evidence>
<evidence type="ECO:0000256" key="8">
    <source>
        <dbReference type="SAM" id="SignalP"/>
    </source>
</evidence>
<dbReference type="PANTHER" id="PTHR11306:SF0">
    <property type="entry name" value="PHOSPHATIDYLGLYCEROL_PHOSPHATIDYLINOSITOL TRANSFER PROTEIN"/>
    <property type="match status" value="1"/>
</dbReference>
<keyword evidence="11" id="KW-1185">Reference proteome</keyword>
<comment type="caution">
    <text evidence="10">The sequence shown here is derived from an EMBL/GenBank/DDBJ whole genome shotgun (WGS) entry which is preliminary data.</text>
</comment>
<dbReference type="InterPro" id="IPR033917">
    <property type="entry name" value="ML_PG-PI_TP"/>
</dbReference>
<evidence type="ECO:0000256" key="6">
    <source>
        <dbReference type="ARBA" id="ARBA00022729"/>
    </source>
</evidence>
<dbReference type="InterPro" id="IPR003172">
    <property type="entry name" value="ML_dom"/>
</dbReference>
<keyword evidence="5" id="KW-0813">Transport</keyword>
<gene>
    <name evidence="10" type="primary">NPC2</name>
    <name evidence="10" type="ORF">SLS59_003240</name>
</gene>
<comment type="similarity">
    <text evidence="2">Belongs to the NPC2 family.</text>
</comment>
<feature type="chain" id="PRO_5047483326" description="Phosphatidylglycerol/phosphatidylinositol transfer protein" evidence="8">
    <location>
        <begin position="19"/>
        <end position="226"/>
    </location>
</feature>
<evidence type="ECO:0000313" key="10">
    <source>
        <dbReference type="EMBL" id="KAL1606115.1"/>
    </source>
</evidence>
<reference evidence="10 11" key="1">
    <citation type="submission" date="2024-02" db="EMBL/GenBank/DDBJ databases">
        <title>De novo assembly and annotation of 12 fungi associated with fruit tree decline syndrome in Ontario, Canada.</title>
        <authorList>
            <person name="Sulman M."/>
            <person name="Ellouze W."/>
            <person name="Ilyukhin E."/>
        </authorList>
    </citation>
    <scope>NUCLEOTIDE SEQUENCE [LARGE SCALE GENOMIC DNA]</scope>
    <source>
        <strain evidence="10 11">M97-236</strain>
    </source>
</reference>
<accession>A0ABR3RNV2</accession>
<dbReference type="InterPro" id="IPR014756">
    <property type="entry name" value="Ig_E-set"/>
</dbReference>
<organism evidence="10 11">
    <name type="scientific">Nothophoma quercina</name>
    <dbReference type="NCBI Taxonomy" id="749835"/>
    <lineage>
        <taxon>Eukaryota</taxon>
        <taxon>Fungi</taxon>
        <taxon>Dikarya</taxon>
        <taxon>Ascomycota</taxon>
        <taxon>Pezizomycotina</taxon>
        <taxon>Dothideomycetes</taxon>
        <taxon>Pleosporomycetidae</taxon>
        <taxon>Pleosporales</taxon>
        <taxon>Pleosporineae</taxon>
        <taxon>Didymellaceae</taxon>
        <taxon>Nothophoma</taxon>
    </lineage>
</organism>
<proteinExistence type="inferred from homology"/>
<sequence>MQLTTLLALGLSAAPVFAVPSMGASWVPNQVTVKEEYKVPGDNPLYFCADPADYILQIEKVDLDPNPPKPGEKLAIKASGDFKEEVGQGSKMHLQVKYGLITLINQERDACDTIEQADLKCPLKKGELSLTKDVELPREIPPGTYTVLADVYTEEGDKITCLTAKIAFHRNTHDSDTVSGGGATDGSGILSFGNVKVGKRKFEMSGPAAGLVQQRMQERLRQRNEL</sequence>
<evidence type="ECO:0000313" key="11">
    <source>
        <dbReference type="Proteomes" id="UP001521222"/>
    </source>
</evidence>
<dbReference type="PANTHER" id="PTHR11306">
    <property type="entry name" value="NIEMANN PICK TYPE C2 PROTEIN NPC2-RELATED"/>
    <property type="match status" value="1"/>
</dbReference>
<dbReference type="Pfam" id="PF02221">
    <property type="entry name" value="E1_DerP2_DerF2"/>
    <property type="match status" value="1"/>
</dbReference>
<dbReference type="InterPro" id="IPR039670">
    <property type="entry name" value="NPC2-like"/>
</dbReference>
<evidence type="ECO:0000256" key="2">
    <source>
        <dbReference type="ARBA" id="ARBA00006370"/>
    </source>
</evidence>
<evidence type="ECO:0000256" key="7">
    <source>
        <dbReference type="ARBA" id="ARBA00023055"/>
    </source>
</evidence>
<feature type="domain" description="MD-2-related lipid-recognition" evidence="9">
    <location>
        <begin position="45"/>
        <end position="166"/>
    </location>
</feature>
<dbReference type="Proteomes" id="UP001521222">
    <property type="component" value="Unassembled WGS sequence"/>
</dbReference>
<name>A0ABR3RNV2_9PLEO</name>
<dbReference type="CDD" id="cd00917">
    <property type="entry name" value="PG-PI_TP"/>
    <property type="match status" value="1"/>
</dbReference>
<comment type="function">
    <text evidence="1">Catalyzes the intermembrane transfer of phosphatidylglycerol and phosphatidylinositol.</text>
</comment>
<evidence type="ECO:0000256" key="1">
    <source>
        <dbReference type="ARBA" id="ARBA00002053"/>
    </source>
</evidence>
<dbReference type="SMART" id="SM00737">
    <property type="entry name" value="ML"/>
    <property type="match status" value="1"/>
</dbReference>
<comment type="subunit">
    <text evidence="3">Monomer.</text>
</comment>
<feature type="signal peptide" evidence="8">
    <location>
        <begin position="1"/>
        <end position="18"/>
    </location>
</feature>
<protein>
    <recommendedName>
        <fullName evidence="4">Phosphatidylglycerol/phosphatidylinositol transfer protein</fullName>
    </recommendedName>
</protein>
<evidence type="ECO:0000256" key="3">
    <source>
        <dbReference type="ARBA" id="ARBA00011245"/>
    </source>
</evidence>
<keyword evidence="7" id="KW-0445">Lipid transport</keyword>
<dbReference type="Gene3D" id="2.60.40.770">
    <property type="match status" value="1"/>
</dbReference>